<dbReference type="AlphaFoldDB" id="A0A061RQ36"/>
<proteinExistence type="predicted"/>
<organism evidence="2">
    <name type="scientific">Tetraselmis sp. GSL018</name>
    <dbReference type="NCBI Taxonomy" id="582737"/>
    <lineage>
        <taxon>Eukaryota</taxon>
        <taxon>Viridiplantae</taxon>
        <taxon>Chlorophyta</taxon>
        <taxon>core chlorophytes</taxon>
        <taxon>Chlorodendrophyceae</taxon>
        <taxon>Chlorodendrales</taxon>
        <taxon>Chlorodendraceae</taxon>
        <taxon>Tetraselmis</taxon>
    </lineage>
</organism>
<name>A0A061RQ36_9CHLO</name>
<feature type="region of interest" description="Disordered" evidence="1">
    <location>
        <begin position="1"/>
        <end position="67"/>
    </location>
</feature>
<gene>
    <name evidence="2" type="ORF">TSPGSL018_24359</name>
</gene>
<accession>A0A061RQ36</accession>
<feature type="non-terminal residue" evidence="2">
    <location>
        <position position="1"/>
    </location>
</feature>
<reference evidence="2" key="1">
    <citation type="submission" date="2014-05" db="EMBL/GenBank/DDBJ databases">
        <title>The transcriptome of the halophilic microalga Tetraselmis sp. GSL018 isolated from the Great Salt Lake, Utah.</title>
        <authorList>
            <person name="Jinkerson R.E."/>
            <person name="D'Adamo S."/>
            <person name="Posewitz M.C."/>
        </authorList>
    </citation>
    <scope>NUCLEOTIDE SEQUENCE</scope>
    <source>
        <strain evidence="2">GSL018</strain>
    </source>
</reference>
<dbReference type="EMBL" id="GBEZ01010702">
    <property type="protein sequence ID" value="JAC75007.1"/>
    <property type="molecule type" value="Transcribed_RNA"/>
</dbReference>
<sequence length="67" mass="7099">RASPPWPKSRRRAVRGRPNGAFARECSPAQGAGAPPTITQQERAATVSRGKGEGAKPCQSCAGQRKR</sequence>
<feature type="non-terminal residue" evidence="2">
    <location>
        <position position="67"/>
    </location>
</feature>
<evidence type="ECO:0000313" key="2">
    <source>
        <dbReference type="EMBL" id="JAC75007.1"/>
    </source>
</evidence>
<protein>
    <submittedName>
        <fullName evidence="2">Uncharacterized protein</fullName>
    </submittedName>
</protein>
<evidence type="ECO:0000256" key="1">
    <source>
        <dbReference type="SAM" id="MobiDB-lite"/>
    </source>
</evidence>